<dbReference type="Gene3D" id="1.10.1220.10">
    <property type="entry name" value="Met repressor-like"/>
    <property type="match status" value="1"/>
</dbReference>
<accession>A0A0E2E345</accession>
<gene>
    <name evidence="1" type="ORF">HMPREF9726_01901</name>
</gene>
<sequence>MQIKDYLNLPYSIITKKIHDESGVYYYAQVKELDGCQSSGETLEEVYTNIYEAMEGWIEAKLENGFTIPMPQDENNYSGKFLLRLPKSLHKELALNAEHEGVSLNQYVLYRLS</sequence>
<dbReference type="InterPro" id="IPR035069">
    <property type="entry name" value="TTHA1013/TTHA0281-like"/>
</dbReference>
<dbReference type="GeneID" id="2741386"/>
<dbReference type="SUPFAM" id="SSF47598">
    <property type="entry name" value="Ribbon-helix-helix"/>
    <property type="match status" value="1"/>
</dbReference>
<dbReference type="PANTHER" id="PTHR34504">
    <property type="entry name" value="ANTITOXIN HICB"/>
    <property type="match status" value="1"/>
</dbReference>
<evidence type="ECO:0008006" key="2">
    <source>
        <dbReference type="Google" id="ProtNLM"/>
    </source>
</evidence>
<dbReference type="AlphaFoldDB" id="A0A0E2E345"/>
<reference evidence="1" key="1">
    <citation type="submission" date="2012-01" db="EMBL/GenBank/DDBJ databases">
        <title>The Genome Sequence of Treponema denticola H-22.</title>
        <authorList>
            <consortium name="The Broad Institute Genome Sequencing Platform"/>
            <person name="Earl A."/>
            <person name="Ward D."/>
            <person name="Feldgarden M."/>
            <person name="Gevers D."/>
            <person name="Blanton J.M."/>
            <person name="Fenno C.J."/>
            <person name="Baranova O.V."/>
            <person name="Mathney J."/>
            <person name="Dewhirst F.E."/>
            <person name="Izard J."/>
            <person name="Young S.K."/>
            <person name="Zeng Q."/>
            <person name="Gargeya S."/>
            <person name="Fitzgerald M."/>
            <person name="Haas B."/>
            <person name="Abouelleil A."/>
            <person name="Alvarado L."/>
            <person name="Arachchi H.M."/>
            <person name="Berlin A."/>
            <person name="Chapman S.B."/>
            <person name="Gearin G."/>
            <person name="Goldberg J."/>
            <person name="Griggs A."/>
            <person name="Gujja S."/>
            <person name="Hansen M."/>
            <person name="Heiman D."/>
            <person name="Howarth C."/>
            <person name="Larimer J."/>
            <person name="Lui A."/>
            <person name="MacDonald P.J.P."/>
            <person name="McCowen C."/>
            <person name="Montmayeur A."/>
            <person name="Murphy C."/>
            <person name="Neiman D."/>
            <person name="Pearson M."/>
            <person name="Priest M."/>
            <person name="Roberts A."/>
            <person name="Saif S."/>
            <person name="Shea T."/>
            <person name="Sisk P."/>
            <person name="Stolte C."/>
            <person name="Sykes S."/>
            <person name="Wortman J."/>
            <person name="Nusbaum C."/>
            <person name="Birren B."/>
        </authorList>
    </citation>
    <scope>NUCLEOTIDE SEQUENCE [LARGE SCALE GENOMIC DNA]</scope>
    <source>
        <strain evidence="1">H-22</strain>
    </source>
</reference>
<protein>
    <recommendedName>
        <fullName evidence="2">HicB-like antitoxin of toxin-antitoxin system domain-containing protein</fullName>
    </recommendedName>
</protein>
<comment type="caution">
    <text evidence="1">The sequence shown here is derived from an EMBL/GenBank/DDBJ whole genome shotgun (WGS) entry which is preliminary data.</text>
</comment>
<dbReference type="RefSeq" id="WP_002665986.1">
    <property type="nucleotide sequence ID" value="NZ_CM001795.1"/>
</dbReference>
<dbReference type="Gene3D" id="3.30.160.250">
    <property type="match status" value="1"/>
</dbReference>
<evidence type="ECO:0000313" key="1">
    <source>
        <dbReference type="EMBL" id="EMB31521.1"/>
    </source>
</evidence>
<dbReference type="Pfam" id="PF05534">
    <property type="entry name" value="HicB"/>
    <property type="match status" value="1"/>
</dbReference>
<dbReference type="PATRIC" id="fig|999432.5.peg.1973"/>
<dbReference type="GO" id="GO:0006355">
    <property type="term" value="P:regulation of DNA-templated transcription"/>
    <property type="evidence" value="ECO:0007669"/>
    <property type="project" value="InterPro"/>
</dbReference>
<dbReference type="PANTHER" id="PTHR34504:SF2">
    <property type="entry name" value="UPF0150 PROTEIN SSL0259"/>
    <property type="match status" value="1"/>
</dbReference>
<dbReference type="InterPro" id="IPR008651">
    <property type="entry name" value="Uncharacterised_HicB"/>
</dbReference>
<dbReference type="InterPro" id="IPR013321">
    <property type="entry name" value="Arc_rbn_hlx_hlx"/>
</dbReference>
<proteinExistence type="predicted"/>
<dbReference type="InterPro" id="IPR010985">
    <property type="entry name" value="Ribbon_hlx_hlx"/>
</dbReference>
<dbReference type="InterPro" id="IPR051404">
    <property type="entry name" value="TA_system_antitoxin"/>
</dbReference>
<dbReference type="EMBL" id="AGDV01000020">
    <property type="protein sequence ID" value="EMB31521.1"/>
    <property type="molecule type" value="Genomic_DNA"/>
</dbReference>
<dbReference type="Proteomes" id="UP000011705">
    <property type="component" value="Chromosome"/>
</dbReference>
<name>A0A0E2E345_TREDN</name>
<organism evidence="1">
    <name type="scientific">Treponema denticola H-22</name>
    <dbReference type="NCBI Taxonomy" id="999432"/>
    <lineage>
        <taxon>Bacteria</taxon>
        <taxon>Pseudomonadati</taxon>
        <taxon>Spirochaetota</taxon>
        <taxon>Spirochaetia</taxon>
        <taxon>Spirochaetales</taxon>
        <taxon>Treponemataceae</taxon>
        <taxon>Treponema</taxon>
    </lineage>
</organism>
<dbReference type="HOGENOM" id="CLU_125405_0_0_12"/>
<dbReference type="SUPFAM" id="SSF143100">
    <property type="entry name" value="TTHA1013/TTHA0281-like"/>
    <property type="match status" value="1"/>
</dbReference>